<dbReference type="SUPFAM" id="SSF50891">
    <property type="entry name" value="Cyclophilin-like"/>
    <property type="match status" value="1"/>
</dbReference>
<accession>A0A0A1FA98</accession>
<keyword evidence="2 4" id="KW-0697">Rotamase</keyword>
<dbReference type="PROSITE" id="PS51318">
    <property type="entry name" value="TAT"/>
    <property type="match status" value="1"/>
</dbReference>
<dbReference type="STRING" id="279058.LT85_2303"/>
<protein>
    <recommendedName>
        <fullName evidence="4">Peptidyl-prolyl cis-trans isomerase</fullName>
        <shortName evidence="4">PPIase</shortName>
        <ecNumber evidence="4">5.2.1.8</ecNumber>
    </recommendedName>
</protein>
<dbReference type="EC" id="5.2.1.8" evidence="4"/>
<evidence type="ECO:0000256" key="3">
    <source>
        <dbReference type="ARBA" id="ARBA00023235"/>
    </source>
</evidence>
<dbReference type="InterPro" id="IPR020892">
    <property type="entry name" value="Cyclophilin-type_PPIase_CS"/>
</dbReference>
<dbReference type="Proteomes" id="UP000030302">
    <property type="component" value="Chromosome"/>
</dbReference>
<keyword evidence="3 4" id="KW-0413">Isomerase</keyword>
<keyword evidence="7" id="KW-1185">Reference proteome</keyword>
<name>A0A0A1FA98_9BURK</name>
<reference evidence="7" key="1">
    <citation type="journal article" date="2014" name="Soil Biol. Biochem.">
        <title>Structure and function of bacterial communities in ageing soils: Insights from the Mendocino ecological staircase.</title>
        <authorList>
            <person name="Uroz S."/>
            <person name="Tech J.J."/>
            <person name="Sawaya N.A."/>
            <person name="Frey-Klett P."/>
            <person name="Leveau J.H.J."/>
        </authorList>
    </citation>
    <scope>NUCLEOTIDE SEQUENCE [LARGE SCALE GENOMIC DNA]</scope>
    <source>
        <strain evidence="7">Cal35</strain>
    </source>
</reference>
<evidence type="ECO:0000256" key="4">
    <source>
        <dbReference type="RuleBase" id="RU363019"/>
    </source>
</evidence>
<dbReference type="GO" id="GO:0006457">
    <property type="term" value="P:protein folding"/>
    <property type="evidence" value="ECO:0007669"/>
    <property type="project" value="InterPro"/>
</dbReference>
<gene>
    <name evidence="6" type="primary">ppiB</name>
    <name evidence="6" type="ORF">LT85_2303</name>
</gene>
<dbReference type="HOGENOM" id="CLU_012062_16_9_4"/>
<dbReference type="PRINTS" id="PR00153">
    <property type="entry name" value="CSAPPISMRASE"/>
</dbReference>
<proteinExistence type="inferred from homology"/>
<feature type="domain" description="PPIase cyclophilin-type" evidence="5">
    <location>
        <begin position="44"/>
        <end position="194"/>
    </location>
</feature>
<evidence type="ECO:0000313" key="7">
    <source>
        <dbReference type="Proteomes" id="UP000030302"/>
    </source>
</evidence>
<dbReference type="PANTHER" id="PTHR43246">
    <property type="entry name" value="PEPTIDYL-PROLYL CIS-TRANS ISOMERASE CYP38, CHLOROPLASTIC"/>
    <property type="match status" value="1"/>
</dbReference>
<comment type="catalytic activity">
    <reaction evidence="4">
        <text>[protein]-peptidylproline (omega=180) = [protein]-peptidylproline (omega=0)</text>
        <dbReference type="Rhea" id="RHEA:16237"/>
        <dbReference type="Rhea" id="RHEA-COMP:10747"/>
        <dbReference type="Rhea" id="RHEA-COMP:10748"/>
        <dbReference type="ChEBI" id="CHEBI:83833"/>
        <dbReference type="ChEBI" id="CHEBI:83834"/>
        <dbReference type="EC" id="5.2.1.8"/>
    </reaction>
</comment>
<dbReference type="KEGG" id="care:LT85_2303"/>
<comment type="function">
    <text evidence="4">PPIases accelerate the folding of proteins. It catalyzes the cis-trans isomerization of proline imidic peptide bonds in oligopeptides.</text>
</comment>
<dbReference type="Gene3D" id="2.40.100.10">
    <property type="entry name" value="Cyclophilin-like"/>
    <property type="match status" value="1"/>
</dbReference>
<evidence type="ECO:0000256" key="1">
    <source>
        <dbReference type="ARBA" id="ARBA00007365"/>
    </source>
</evidence>
<keyword evidence="4" id="KW-0732">Signal</keyword>
<evidence type="ECO:0000259" key="5">
    <source>
        <dbReference type="PROSITE" id="PS50072"/>
    </source>
</evidence>
<dbReference type="GO" id="GO:0003755">
    <property type="term" value="F:peptidyl-prolyl cis-trans isomerase activity"/>
    <property type="evidence" value="ECO:0007669"/>
    <property type="project" value="UniProtKB-UniRule"/>
</dbReference>
<organism evidence="6 7">
    <name type="scientific">Collimonas arenae</name>
    <dbReference type="NCBI Taxonomy" id="279058"/>
    <lineage>
        <taxon>Bacteria</taxon>
        <taxon>Pseudomonadati</taxon>
        <taxon>Pseudomonadota</taxon>
        <taxon>Betaproteobacteria</taxon>
        <taxon>Burkholderiales</taxon>
        <taxon>Oxalobacteraceae</taxon>
        <taxon>Collimonas</taxon>
    </lineage>
</organism>
<dbReference type="InterPro" id="IPR044665">
    <property type="entry name" value="E_coli_cyclophilin_A-like"/>
</dbReference>
<dbReference type="OrthoDB" id="9807797at2"/>
<dbReference type="CDD" id="cd01920">
    <property type="entry name" value="cyclophilin_EcCYP_like"/>
    <property type="match status" value="1"/>
</dbReference>
<dbReference type="InterPro" id="IPR029000">
    <property type="entry name" value="Cyclophilin-like_dom_sf"/>
</dbReference>
<dbReference type="PROSITE" id="PS50072">
    <property type="entry name" value="CSA_PPIASE_2"/>
    <property type="match status" value="1"/>
</dbReference>
<dbReference type="EMBL" id="CP009962">
    <property type="protein sequence ID" value="AIY41461.1"/>
    <property type="molecule type" value="Genomic_DNA"/>
</dbReference>
<evidence type="ECO:0000313" key="6">
    <source>
        <dbReference type="EMBL" id="AIY41461.1"/>
    </source>
</evidence>
<feature type="chain" id="PRO_5006513582" description="Peptidyl-prolyl cis-trans isomerase" evidence="4">
    <location>
        <begin position="33"/>
        <end position="196"/>
    </location>
</feature>
<evidence type="ECO:0000256" key="2">
    <source>
        <dbReference type="ARBA" id="ARBA00023110"/>
    </source>
</evidence>
<comment type="similarity">
    <text evidence="1 4">Belongs to the cyclophilin-type PPIase family.</text>
</comment>
<dbReference type="InterPro" id="IPR006311">
    <property type="entry name" value="TAT_signal"/>
</dbReference>
<dbReference type="PROSITE" id="PS00170">
    <property type="entry name" value="CSA_PPIASE_1"/>
    <property type="match status" value="1"/>
</dbReference>
<dbReference type="AlphaFoldDB" id="A0A0A1FA98"/>
<dbReference type="RefSeq" id="WP_038488767.1">
    <property type="nucleotide sequence ID" value="NZ_CP009962.1"/>
</dbReference>
<dbReference type="Pfam" id="PF00160">
    <property type="entry name" value="Pro_isomerase"/>
    <property type="match status" value="1"/>
</dbReference>
<dbReference type="InterPro" id="IPR002130">
    <property type="entry name" value="Cyclophilin-type_PPIase_dom"/>
</dbReference>
<sequence length="196" mass="21163">MTAPLGLSRRKFTLALASALTAASLAVNPALAGVVAKPHVLLKTNMGDIVIELNPEKAPKTVNNFLSYVNSGHYNGTIFHRVIDNFMIQGGGMSKDMVEKPAPNKVENEAKNGLKNVPYSIAMARTADPQSAGAQFFINVNNNEFLNYPGRDGWGYAVFGRVIKGMNVVDKIKKVKTAYQDVPTTPVIIESATVTK</sequence>
<feature type="signal peptide" evidence="4">
    <location>
        <begin position="1"/>
        <end position="32"/>
    </location>
</feature>